<evidence type="ECO:0000313" key="3">
    <source>
        <dbReference type="Proteomes" id="UP000247978"/>
    </source>
</evidence>
<proteinExistence type="predicted"/>
<dbReference type="AlphaFoldDB" id="A0A2V3VZY8"/>
<evidence type="ECO:0000313" key="2">
    <source>
        <dbReference type="EMBL" id="PXW87106.1"/>
    </source>
</evidence>
<keyword evidence="1" id="KW-1133">Transmembrane helix</keyword>
<feature type="transmembrane region" description="Helical" evidence="1">
    <location>
        <begin position="44"/>
        <end position="65"/>
    </location>
</feature>
<keyword evidence="3" id="KW-1185">Reference proteome</keyword>
<dbReference type="EMBL" id="QJJQ01000006">
    <property type="protein sequence ID" value="PXW87106.1"/>
    <property type="molecule type" value="Genomic_DNA"/>
</dbReference>
<reference evidence="2 3" key="1">
    <citation type="submission" date="2018-05" db="EMBL/GenBank/DDBJ databases">
        <title>Genomic Encyclopedia of Type Strains, Phase IV (KMG-IV): sequencing the most valuable type-strain genomes for metagenomic binning, comparative biology and taxonomic classification.</title>
        <authorList>
            <person name="Goeker M."/>
        </authorList>
    </citation>
    <scope>NUCLEOTIDE SEQUENCE [LARGE SCALE GENOMIC DNA]</scope>
    <source>
        <strain evidence="2 3">DSM 28556</strain>
    </source>
</reference>
<gene>
    <name evidence="2" type="ORF">DFR56_106176</name>
</gene>
<keyword evidence="1" id="KW-0472">Membrane</keyword>
<dbReference type="Proteomes" id="UP000247978">
    <property type="component" value="Unassembled WGS sequence"/>
</dbReference>
<comment type="caution">
    <text evidence="2">The sequence shown here is derived from an EMBL/GenBank/DDBJ whole genome shotgun (WGS) entry which is preliminary data.</text>
</comment>
<sequence length="125" mass="15227">MLFYLVSLLVILTMYLFIRSYFLHRRKNIQDKRYWLFATGRNKYFVLFEIVAIVMFFITGMFASIYPHLDFSPYMVTGLLLLLSSIQGIEEWIFHREEKVYYHRLLSSVSFLVIMFIPWIEKQLF</sequence>
<name>A0A2V3VZY8_9BACI</name>
<feature type="transmembrane region" description="Helical" evidence="1">
    <location>
        <begin position="6"/>
        <end position="23"/>
    </location>
</feature>
<evidence type="ECO:0000256" key="1">
    <source>
        <dbReference type="SAM" id="Phobius"/>
    </source>
</evidence>
<organism evidence="2 3">
    <name type="scientific">Pseudogracilibacillus auburnensis</name>
    <dbReference type="NCBI Taxonomy" id="1494959"/>
    <lineage>
        <taxon>Bacteria</taxon>
        <taxon>Bacillati</taxon>
        <taxon>Bacillota</taxon>
        <taxon>Bacilli</taxon>
        <taxon>Bacillales</taxon>
        <taxon>Bacillaceae</taxon>
        <taxon>Pseudogracilibacillus</taxon>
    </lineage>
</organism>
<dbReference type="Pfam" id="PF13789">
    <property type="entry name" value="DUF4181"/>
    <property type="match status" value="1"/>
</dbReference>
<dbReference type="InterPro" id="IPR025441">
    <property type="entry name" value="DUF4181"/>
</dbReference>
<keyword evidence="1" id="KW-0812">Transmembrane</keyword>
<accession>A0A2V3VZY8</accession>
<feature type="transmembrane region" description="Helical" evidence="1">
    <location>
        <begin position="101"/>
        <end position="120"/>
    </location>
</feature>
<dbReference type="RefSeq" id="WP_110395333.1">
    <property type="nucleotide sequence ID" value="NZ_JADIJL010000008.1"/>
</dbReference>
<protein>
    <submittedName>
        <fullName evidence="2">Uncharacterized protein DUF4181</fullName>
    </submittedName>
</protein>
<feature type="transmembrane region" description="Helical" evidence="1">
    <location>
        <begin position="71"/>
        <end position="89"/>
    </location>
</feature>